<protein>
    <recommendedName>
        <fullName evidence="4">Glycine zipper family protein</fullName>
    </recommendedName>
</protein>
<dbReference type="Proteomes" id="UP000316614">
    <property type="component" value="Chromosome"/>
</dbReference>
<feature type="chain" id="PRO_5022004426" description="Glycine zipper family protein" evidence="1">
    <location>
        <begin position="21"/>
        <end position="156"/>
    </location>
</feature>
<feature type="signal peptide" evidence="1">
    <location>
        <begin position="1"/>
        <end position="20"/>
    </location>
</feature>
<keyword evidence="1" id="KW-0732">Signal</keyword>
<dbReference type="EMBL" id="CP041253">
    <property type="protein sequence ID" value="QDH80704.1"/>
    <property type="molecule type" value="Genomic_DNA"/>
</dbReference>
<evidence type="ECO:0000313" key="3">
    <source>
        <dbReference type="Proteomes" id="UP000316614"/>
    </source>
</evidence>
<gene>
    <name evidence="2" type="ORF">FKX85_17315</name>
</gene>
<dbReference type="RefSeq" id="WP_141615927.1">
    <property type="nucleotide sequence ID" value="NZ_CP041253.1"/>
</dbReference>
<dbReference type="KEGG" id="echi:FKX85_17315"/>
<name>A0A514CLX9_9BACT</name>
<sequence>MKKAMLTLVIVLSVSVLCCAQRIESHKVFGGYQYTQNGQHISFKHMTKAMESNPRAFDLIKKARTSNTFASIVGFAGGALIGWPIGAALGGGEPNWALAGIGAGLIVVTIPISSSANKKTHQAVDIYNSAFNSGTSFKPELNFITNQNGIGLAMVF</sequence>
<organism evidence="2 3">
    <name type="scientific">Echinicola soli</name>
    <dbReference type="NCBI Taxonomy" id="2591634"/>
    <lineage>
        <taxon>Bacteria</taxon>
        <taxon>Pseudomonadati</taxon>
        <taxon>Bacteroidota</taxon>
        <taxon>Cytophagia</taxon>
        <taxon>Cytophagales</taxon>
        <taxon>Cyclobacteriaceae</taxon>
        <taxon>Echinicola</taxon>
    </lineage>
</organism>
<keyword evidence="3" id="KW-1185">Reference proteome</keyword>
<evidence type="ECO:0000256" key="1">
    <source>
        <dbReference type="SAM" id="SignalP"/>
    </source>
</evidence>
<proteinExistence type="predicted"/>
<accession>A0A514CLX9</accession>
<dbReference type="AlphaFoldDB" id="A0A514CLX9"/>
<dbReference type="OrthoDB" id="1122180at2"/>
<reference evidence="2 3" key="1">
    <citation type="submission" date="2019-06" db="EMBL/GenBank/DDBJ databases">
        <title>Echinicola alkalisoli sp. nov. isolated from saline soil.</title>
        <authorList>
            <person name="Sun J.-Q."/>
            <person name="Xu L."/>
        </authorList>
    </citation>
    <scope>NUCLEOTIDE SEQUENCE [LARGE SCALE GENOMIC DNA]</scope>
    <source>
        <strain evidence="2 3">LN3S3</strain>
    </source>
</reference>
<evidence type="ECO:0008006" key="4">
    <source>
        <dbReference type="Google" id="ProtNLM"/>
    </source>
</evidence>
<evidence type="ECO:0000313" key="2">
    <source>
        <dbReference type="EMBL" id="QDH80704.1"/>
    </source>
</evidence>